<comment type="similarity">
    <text evidence="2">Belongs to the UPF0496 family.</text>
</comment>
<dbReference type="PANTHER" id="PTHR31113:SF13">
    <property type="entry name" value="(RAPE) HYPOTHETICAL PROTEIN"/>
    <property type="match status" value="1"/>
</dbReference>
<evidence type="ECO:0000256" key="4">
    <source>
        <dbReference type="ARBA" id="ARBA00022989"/>
    </source>
</evidence>
<keyword evidence="5" id="KW-0472">Membrane</keyword>
<dbReference type="GO" id="GO:0016020">
    <property type="term" value="C:membrane"/>
    <property type="evidence" value="ECO:0007669"/>
    <property type="project" value="UniProtKB-SubCell"/>
</dbReference>
<comment type="subcellular location">
    <subcellularLocation>
        <location evidence="1">Membrane</location>
        <topology evidence="1">Multi-pass membrane protein</topology>
    </subcellularLocation>
</comment>
<keyword evidence="6" id="KW-0175">Coiled coil</keyword>
<evidence type="ECO:0000256" key="3">
    <source>
        <dbReference type="ARBA" id="ARBA00022692"/>
    </source>
</evidence>
<evidence type="ECO:0000256" key="2">
    <source>
        <dbReference type="ARBA" id="ARBA00009074"/>
    </source>
</evidence>
<dbReference type="Proteomes" id="UP001642260">
    <property type="component" value="Unassembled WGS sequence"/>
</dbReference>
<dbReference type="Pfam" id="PF05055">
    <property type="entry name" value="DUF677"/>
    <property type="match status" value="1"/>
</dbReference>
<keyword evidence="8" id="KW-1185">Reference proteome</keyword>
<dbReference type="PANTHER" id="PTHR31113">
    <property type="entry name" value="UPF0496 PROTEIN 3-RELATED"/>
    <property type="match status" value="1"/>
</dbReference>
<dbReference type="InterPro" id="IPR007749">
    <property type="entry name" value="DUF677"/>
</dbReference>
<evidence type="ECO:0000313" key="7">
    <source>
        <dbReference type="EMBL" id="CAH8332726.1"/>
    </source>
</evidence>
<accession>A0ABC8JSP4</accession>
<evidence type="ECO:0000256" key="6">
    <source>
        <dbReference type="SAM" id="Coils"/>
    </source>
</evidence>
<sequence length="392" mass="44062">MVFCGLLSPLMNCIKPNNSPVLAHMGSKYSSELKYYTSACQQDSDLKTFDSSLHQRTTSVLKSLAEQGAKSGQSISQGSLMKVYEFLLDLNGDVVKEIIDSKEDIKKNKDLSCLVGVYFKSTSKTLEFCKTVDNCVKRAEISQLIIRYAVKQFEAESGDVGENTKKKYAKTLEELNKFKAMGDPFDGEFLTQYESSFYEEQDLLLEELSKLRAKLDKKQRNLKTWKRLSYVVYITALVSVLLLSMVKAPLVVPLLLVTFADNFTPVIELVGKWLSKMWKKHEKAVQRQRELVSTAETGAGVNLIATENIRNEIATVNIRSDVDSLRIKLKFCRRGDELATRLALQEIAKKVEGLTDKIKEVGQHAERFSGFIGLGRSLVLRQILSLPASSIS</sequence>
<keyword evidence="3" id="KW-0812">Transmembrane</keyword>
<feature type="coiled-coil region" evidence="6">
    <location>
        <begin position="198"/>
        <end position="228"/>
    </location>
</feature>
<gene>
    <name evidence="7" type="ORF">ERUC_LOCUS12687</name>
</gene>
<dbReference type="EMBL" id="CAKOAT010120155">
    <property type="protein sequence ID" value="CAH8332726.1"/>
    <property type="molecule type" value="Genomic_DNA"/>
</dbReference>
<dbReference type="AlphaFoldDB" id="A0ABC8JSP4"/>
<evidence type="ECO:0000256" key="1">
    <source>
        <dbReference type="ARBA" id="ARBA00004141"/>
    </source>
</evidence>
<organism evidence="7 8">
    <name type="scientific">Eruca vesicaria subsp. sativa</name>
    <name type="common">Garden rocket</name>
    <name type="synonym">Eruca sativa</name>
    <dbReference type="NCBI Taxonomy" id="29727"/>
    <lineage>
        <taxon>Eukaryota</taxon>
        <taxon>Viridiplantae</taxon>
        <taxon>Streptophyta</taxon>
        <taxon>Embryophyta</taxon>
        <taxon>Tracheophyta</taxon>
        <taxon>Spermatophyta</taxon>
        <taxon>Magnoliopsida</taxon>
        <taxon>eudicotyledons</taxon>
        <taxon>Gunneridae</taxon>
        <taxon>Pentapetalae</taxon>
        <taxon>rosids</taxon>
        <taxon>malvids</taxon>
        <taxon>Brassicales</taxon>
        <taxon>Brassicaceae</taxon>
        <taxon>Brassiceae</taxon>
        <taxon>Eruca</taxon>
    </lineage>
</organism>
<proteinExistence type="inferred from homology"/>
<comment type="caution">
    <text evidence="7">The sequence shown here is derived from an EMBL/GenBank/DDBJ whole genome shotgun (WGS) entry which is preliminary data.</text>
</comment>
<protein>
    <submittedName>
        <fullName evidence="7">Uncharacterized protein</fullName>
    </submittedName>
</protein>
<keyword evidence="4" id="KW-1133">Transmembrane helix</keyword>
<evidence type="ECO:0000313" key="8">
    <source>
        <dbReference type="Proteomes" id="UP001642260"/>
    </source>
</evidence>
<reference evidence="7 8" key="1">
    <citation type="submission" date="2022-03" db="EMBL/GenBank/DDBJ databases">
        <authorList>
            <person name="Macdonald S."/>
            <person name="Ahmed S."/>
            <person name="Newling K."/>
        </authorList>
    </citation>
    <scope>NUCLEOTIDE SEQUENCE [LARGE SCALE GENOMIC DNA]</scope>
</reference>
<evidence type="ECO:0000256" key="5">
    <source>
        <dbReference type="ARBA" id="ARBA00023136"/>
    </source>
</evidence>
<name>A0ABC8JSP4_ERUVS</name>